<dbReference type="Pfam" id="PF12222">
    <property type="entry name" value="PNGaseA"/>
    <property type="match status" value="1"/>
</dbReference>
<keyword evidence="1" id="KW-0472">Membrane</keyword>
<keyword evidence="4" id="KW-1185">Reference proteome</keyword>
<sequence>MEKRSVDDLEVDMDEFDEFEGLDERLEDTRFWPGLKRTMDESCRSWSRRLEQRYDDDDEDEEEQSRSRMGIVQVGLLVIVLGSIFLAFLDSFSPTRHSNSYYEEEDGYRDKDLGSEWEAGGVGKEEVHVHIVRDLEYRQDSPAASATFLPLDSTASSSSLTAVATGAVTTPQRVFQVDAPVLGAGGFIFDGDNTTASTLGASENGTTCSVTLMEFSFAESFGKPFVGNYTPPACMGNSNTVMMNFSVTSKGTQFDRLAVMYFGDTEAFRTSTAEPKRNGIAWEYVKDMSHMMYFWKSPQKVIFDLPNQTTANLTGTYNTTLTATFFTAKQAVSPASMIIPISARLGINASQPSVFSLPATNATNIITSFPRNANRAIVTISSTGQANEEFWWSNALQSDVLTYNSSGGTLFGFSPFREVQLMIDGQMAGVQWPFPVIFTGGVVPAFWSPMVGIDAFDLKEGEVDISPWLPMLCDGNPHTFSINVVGLDDNGSTSATLSKTVGSSWLVTGKIFIWQDSETSITTGTAPQVSASPPIIAVSQVLGKNSTGANDTVQYTVSVSRKLSITSTLTTQNQSVTSSWSQTLSHTDNGTFLAGGNIQTNFITTTGRDVSTMGAATPYTCSYSFPMFANSTAVQLANGTTTFNATINRSKIMDINGRGVAPTGLQPFAAIPQSADLVMTLAGTTRVDSQNGTAFLLLDSQNGNNSFSFGNTVQSLRFGGKSAAGALGMEPDVELYFRNVAVNNGSMVSDTERIVGKSSVGVESIGDVVRGMDAAVGRNAQGVLMPGFGGGGE</sequence>
<dbReference type="AlphaFoldDB" id="A0A1L7WCI9"/>
<evidence type="ECO:0000313" key="3">
    <source>
        <dbReference type="EMBL" id="CZR50399.1"/>
    </source>
</evidence>
<name>A0A1L7WCI9_9HELO</name>
<dbReference type="PANTHER" id="PTHR31104">
    <property type="entry name" value="PEPTIDE-N4-(N-ACETYL-BETA-GLUCOSAMINYL)ASPARAGINE AMIDASE A PROTEIN"/>
    <property type="match status" value="1"/>
</dbReference>
<organism evidence="3 4">
    <name type="scientific">Phialocephala subalpina</name>
    <dbReference type="NCBI Taxonomy" id="576137"/>
    <lineage>
        <taxon>Eukaryota</taxon>
        <taxon>Fungi</taxon>
        <taxon>Dikarya</taxon>
        <taxon>Ascomycota</taxon>
        <taxon>Pezizomycotina</taxon>
        <taxon>Leotiomycetes</taxon>
        <taxon>Helotiales</taxon>
        <taxon>Mollisiaceae</taxon>
        <taxon>Phialocephala</taxon>
        <taxon>Phialocephala fortinii species complex</taxon>
    </lineage>
</organism>
<reference evidence="3 4" key="1">
    <citation type="submission" date="2016-03" db="EMBL/GenBank/DDBJ databases">
        <authorList>
            <person name="Ploux O."/>
        </authorList>
    </citation>
    <scope>NUCLEOTIDE SEQUENCE [LARGE SCALE GENOMIC DNA]</scope>
    <source>
        <strain evidence="3 4">UAMH 11012</strain>
    </source>
</reference>
<dbReference type="InterPro" id="IPR021102">
    <property type="entry name" value="PNGase_A"/>
</dbReference>
<dbReference type="OrthoDB" id="1612078at2759"/>
<proteinExistence type="predicted"/>
<accession>A0A1L7WCI9</accession>
<feature type="domain" description="Peptide N-acetyl-beta-D-glucosaminyl asparaginase amidase A N-terminal" evidence="2">
    <location>
        <begin position="203"/>
        <end position="526"/>
    </location>
</feature>
<keyword evidence="1" id="KW-0812">Transmembrane</keyword>
<evidence type="ECO:0000259" key="2">
    <source>
        <dbReference type="Pfam" id="PF12222"/>
    </source>
</evidence>
<keyword evidence="1" id="KW-1133">Transmembrane helix</keyword>
<evidence type="ECO:0000256" key="1">
    <source>
        <dbReference type="SAM" id="Phobius"/>
    </source>
</evidence>
<dbReference type="EMBL" id="FJOG01000001">
    <property type="protein sequence ID" value="CZR50399.1"/>
    <property type="molecule type" value="Genomic_DNA"/>
</dbReference>
<dbReference type="Pfam" id="PF25156">
    <property type="entry name" value="PNGase_A_C"/>
    <property type="match status" value="1"/>
</dbReference>
<gene>
    <name evidence="3" type="ORF">PAC_00271</name>
</gene>
<evidence type="ECO:0000313" key="4">
    <source>
        <dbReference type="Proteomes" id="UP000184330"/>
    </source>
</evidence>
<dbReference type="InterPro" id="IPR056948">
    <property type="entry name" value="PNGaseA_N"/>
</dbReference>
<protein>
    <submittedName>
        <fullName evidence="3">Related to peptide-n4-(N-acetyl-beta-d-glucosaminyl) asparaginase amidase N</fullName>
    </submittedName>
</protein>
<dbReference type="Proteomes" id="UP000184330">
    <property type="component" value="Unassembled WGS sequence"/>
</dbReference>
<feature type="transmembrane region" description="Helical" evidence="1">
    <location>
        <begin position="71"/>
        <end position="89"/>
    </location>
</feature>